<dbReference type="InterPro" id="IPR058716">
    <property type="entry name" value="WNWW_dom-containing"/>
</dbReference>
<dbReference type="AlphaFoldDB" id="A0ABD5ZCY9"/>
<reference evidence="1 2" key="1">
    <citation type="journal article" date="2019" name="Int. J. Syst. Evol. Microbiol.">
        <title>The Global Catalogue of Microorganisms (GCM) 10K type strain sequencing project: providing services to taxonomists for standard genome sequencing and annotation.</title>
        <authorList>
            <consortium name="The Broad Institute Genomics Platform"/>
            <consortium name="The Broad Institute Genome Sequencing Center for Infectious Disease"/>
            <person name="Wu L."/>
            <person name="Ma J."/>
        </authorList>
    </citation>
    <scope>NUCLEOTIDE SEQUENCE [LARGE SCALE GENOMIC DNA]</scope>
    <source>
        <strain evidence="1 2">DSM 29988</strain>
    </source>
</reference>
<comment type="caution">
    <text evidence="1">The sequence shown here is derived from an EMBL/GenBank/DDBJ whole genome shotgun (WGS) entry which is preliminary data.</text>
</comment>
<accession>A0ABD5ZCY9</accession>
<dbReference type="RefSeq" id="WP_390222230.1">
    <property type="nucleotide sequence ID" value="NZ_JBHTAA010000001.1"/>
</dbReference>
<evidence type="ECO:0000313" key="1">
    <source>
        <dbReference type="EMBL" id="MFC7202945.1"/>
    </source>
</evidence>
<protein>
    <submittedName>
        <fullName evidence="1">Uncharacterized protein</fullName>
    </submittedName>
</protein>
<keyword evidence="2" id="KW-1185">Reference proteome</keyword>
<dbReference type="EMBL" id="JBHTAA010000001">
    <property type="protein sequence ID" value="MFC7202945.1"/>
    <property type="molecule type" value="Genomic_DNA"/>
</dbReference>
<evidence type="ECO:0000313" key="2">
    <source>
        <dbReference type="Proteomes" id="UP001596481"/>
    </source>
</evidence>
<proteinExistence type="predicted"/>
<name>A0ABD5ZCY9_9EURY</name>
<organism evidence="1 2">
    <name type="scientific">Haloferax namakaokahaiae</name>
    <dbReference type="NCBI Taxonomy" id="1748331"/>
    <lineage>
        <taxon>Archaea</taxon>
        <taxon>Methanobacteriati</taxon>
        <taxon>Methanobacteriota</taxon>
        <taxon>Stenosarchaea group</taxon>
        <taxon>Halobacteria</taxon>
        <taxon>Halobacteriales</taxon>
        <taxon>Haloferacaceae</taxon>
        <taxon>Haloferax</taxon>
    </lineage>
</organism>
<dbReference type="Pfam" id="PF26484">
    <property type="entry name" value="WNWW"/>
    <property type="match status" value="1"/>
</dbReference>
<dbReference type="Proteomes" id="UP001596481">
    <property type="component" value="Unassembled WGS sequence"/>
</dbReference>
<gene>
    <name evidence="1" type="ORF">ACFQJC_05425</name>
</gene>
<sequence>MTFTDAHDDFDDQFDERALREALAVFGGTDDERRIVARQARDLADSGQAIRDRGIPLTVEEIVSNLEDAPRGTPATRWNWWLGALEVAYGGYEEFRVRRFPKA</sequence>